<reference evidence="6" key="1">
    <citation type="submission" date="2021-06" db="EMBL/GenBank/DDBJ databases">
        <title>Bradyrhizobium sp. S2-20-1 Genome sequencing.</title>
        <authorList>
            <person name="Jin L."/>
        </authorList>
    </citation>
    <scope>NUCLEOTIDE SEQUENCE</scope>
    <source>
        <strain evidence="6">S2-20-1</strain>
    </source>
</reference>
<evidence type="ECO:0000256" key="1">
    <source>
        <dbReference type="ARBA" id="ARBA00023015"/>
    </source>
</evidence>
<dbReference type="AlphaFoldDB" id="A0A975NBD3"/>
<dbReference type="Pfam" id="PF01047">
    <property type="entry name" value="MarR"/>
    <property type="match status" value="1"/>
</dbReference>
<name>A0A975NBD3_9BRAD</name>
<evidence type="ECO:0000313" key="7">
    <source>
        <dbReference type="Proteomes" id="UP000680839"/>
    </source>
</evidence>
<protein>
    <submittedName>
        <fullName evidence="6">MarR family transcriptional regulator</fullName>
    </submittedName>
</protein>
<dbReference type="PROSITE" id="PS01117">
    <property type="entry name" value="HTH_MARR_1"/>
    <property type="match status" value="1"/>
</dbReference>
<evidence type="ECO:0000256" key="3">
    <source>
        <dbReference type="ARBA" id="ARBA00023163"/>
    </source>
</evidence>
<dbReference type="GO" id="GO:0003700">
    <property type="term" value="F:DNA-binding transcription factor activity"/>
    <property type="evidence" value="ECO:0007669"/>
    <property type="project" value="InterPro"/>
</dbReference>
<dbReference type="PANTHER" id="PTHR42756:SF1">
    <property type="entry name" value="TRANSCRIPTIONAL REPRESSOR OF EMRAB OPERON"/>
    <property type="match status" value="1"/>
</dbReference>
<dbReference type="PROSITE" id="PS50995">
    <property type="entry name" value="HTH_MARR_2"/>
    <property type="match status" value="1"/>
</dbReference>
<dbReference type="SMART" id="SM00347">
    <property type="entry name" value="HTH_MARR"/>
    <property type="match status" value="1"/>
</dbReference>
<dbReference type="EMBL" id="CP076134">
    <property type="protein sequence ID" value="QWG11710.1"/>
    <property type="molecule type" value="Genomic_DNA"/>
</dbReference>
<dbReference type="GO" id="GO:0003677">
    <property type="term" value="F:DNA binding"/>
    <property type="evidence" value="ECO:0007669"/>
    <property type="project" value="UniProtKB-KW"/>
</dbReference>
<feature type="domain" description="HTH marR-type" evidence="5">
    <location>
        <begin position="5"/>
        <end position="137"/>
    </location>
</feature>
<evidence type="ECO:0000313" key="6">
    <source>
        <dbReference type="EMBL" id="QWG11710.1"/>
    </source>
</evidence>
<sequence>MPNTDEYIGVVISDVARLLRTEFDRRVRRLGITRGQWLVLTRLHRHPGASLSELAEMMEVEKATAGRMIDRLVANGWVARRIQRDDRRVKRVFLTPEAERVHKRIWRVAEATVEDALVSLSMRESKQLMTLLQRVKKTLVTAVDDAQPGSARVAGRKPVLRAGRGHNGKAAP</sequence>
<evidence type="ECO:0000256" key="4">
    <source>
        <dbReference type="SAM" id="MobiDB-lite"/>
    </source>
</evidence>
<keyword evidence="3" id="KW-0804">Transcription</keyword>
<dbReference type="InterPro" id="IPR036390">
    <property type="entry name" value="WH_DNA-bd_sf"/>
</dbReference>
<dbReference type="PANTHER" id="PTHR42756">
    <property type="entry name" value="TRANSCRIPTIONAL REGULATOR, MARR"/>
    <property type="match status" value="1"/>
</dbReference>
<accession>A0A975NBD3</accession>
<dbReference type="InterPro" id="IPR000835">
    <property type="entry name" value="HTH_MarR-typ"/>
</dbReference>
<dbReference type="SUPFAM" id="SSF46785">
    <property type="entry name" value="Winged helix' DNA-binding domain"/>
    <property type="match status" value="1"/>
</dbReference>
<dbReference type="InterPro" id="IPR036388">
    <property type="entry name" value="WH-like_DNA-bd_sf"/>
</dbReference>
<keyword evidence="2" id="KW-0238">DNA-binding</keyword>
<dbReference type="PRINTS" id="PR00598">
    <property type="entry name" value="HTHMARR"/>
</dbReference>
<evidence type="ECO:0000259" key="5">
    <source>
        <dbReference type="PROSITE" id="PS50995"/>
    </source>
</evidence>
<keyword evidence="1" id="KW-0805">Transcription regulation</keyword>
<feature type="compositionally biased region" description="Basic residues" evidence="4">
    <location>
        <begin position="154"/>
        <end position="172"/>
    </location>
</feature>
<evidence type="ECO:0000256" key="2">
    <source>
        <dbReference type="ARBA" id="ARBA00023125"/>
    </source>
</evidence>
<gene>
    <name evidence="6" type="ORF">KMZ29_18515</name>
</gene>
<dbReference type="InterPro" id="IPR023187">
    <property type="entry name" value="Tscrpt_reg_MarR-type_CS"/>
</dbReference>
<dbReference type="RefSeq" id="WP_215620572.1">
    <property type="nucleotide sequence ID" value="NZ_CP076134.1"/>
</dbReference>
<dbReference type="Gene3D" id="1.10.10.10">
    <property type="entry name" value="Winged helix-like DNA-binding domain superfamily/Winged helix DNA-binding domain"/>
    <property type="match status" value="1"/>
</dbReference>
<feature type="region of interest" description="Disordered" evidence="4">
    <location>
        <begin position="148"/>
        <end position="172"/>
    </location>
</feature>
<proteinExistence type="predicted"/>
<dbReference type="Proteomes" id="UP000680839">
    <property type="component" value="Chromosome"/>
</dbReference>
<organism evidence="6 7">
    <name type="scientific">Bradyrhizobium sediminis</name>
    <dbReference type="NCBI Taxonomy" id="2840469"/>
    <lineage>
        <taxon>Bacteria</taxon>
        <taxon>Pseudomonadati</taxon>
        <taxon>Pseudomonadota</taxon>
        <taxon>Alphaproteobacteria</taxon>
        <taxon>Hyphomicrobiales</taxon>
        <taxon>Nitrobacteraceae</taxon>
        <taxon>Bradyrhizobium</taxon>
    </lineage>
</organism>